<accession>A0A9W6JSU5</accession>
<name>A0A9W6JSU5_9HYPH</name>
<proteinExistence type="predicted"/>
<comment type="caution">
    <text evidence="1">The sequence shown here is derived from an EMBL/GenBank/DDBJ whole genome shotgun (WGS) entry which is preliminary data.</text>
</comment>
<dbReference type="Proteomes" id="UP001143330">
    <property type="component" value="Unassembled WGS sequence"/>
</dbReference>
<sequence length="61" mass="6855">MPRRDAQWGVADLELQPLVPAKECLRDEGNADSWFLIRGLLLIEAQILRAQSALQMPPTVL</sequence>
<keyword evidence="2" id="KW-1185">Reference proteome</keyword>
<organism evidence="1 2">
    <name type="scientific">Ancylobacter defluvii</name>
    <dbReference type="NCBI Taxonomy" id="1282440"/>
    <lineage>
        <taxon>Bacteria</taxon>
        <taxon>Pseudomonadati</taxon>
        <taxon>Pseudomonadota</taxon>
        <taxon>Alphaproteobacteria</taxon>
        <taxon>Hyphomicrobiales</taxon>
        <taxon>Xanthobacteraceae</taxon>
        <taxon>Ancylobacter</taxon>
    </lineage>
</organism>
<gene>
    <name evidence="1" type="ORF">GCM10017653_12440</name>
</gene>
<reference evidence="1" key="2">
    <citation type="submission" date="2023-01" db="EMBL/GenBank/DDBJ databases">
        <authorList>
            <person name="Sun Q."/>
            <person name="Evtushenko L."/>
        </authorList>
    </citation>
    <scope>NUCLEOTIDE SEQUENCE</scope>
    <source>
        <strain evidence="1">VKM B-2789</strain>
    </source>
</reference>
<reference evidence="1" key="1">
    <citation type="journal article" date="2014" name="Int. J. Syst. Evol. Microbiol.">
        <title>Complete genome sequence of Corynebacterium casei LMG S-19264T (=DSM 44701T), isolated from a smear-ripened cheese.</title>
        <authorList>
            <consortium name="US DOE Joint Genome Institute (JGI-PGF)"/>
            <person name="Walter F."/>
            <person name="Albersmeier A."/>
            <person name="Kalinowski J."/>
            <person name="Ruckert C."/>
        </authorList>
    </citation>
    <scope>NUCLEOTIDE SEQUENCE</scope>
    <source>
        <strain evidence="1">VKM B-2789</strain>
    </source>
</reference>
<evidence type="ECO:0000313" key="1">
    <source>
        <dbReference type="EMBL" id="GLK83175.1"/>
    </source>
</evidence>
<protein>
    <submittedName>
        <fullName evidence="1">Uncharacterized protein</fullName>
    </submittedName>
</protein>
<dbReference type="AlphaFoldDB" id="A0A9W6JSU5"/>
<dbReference type="EMBL" id="BSFM01000005">
    <property type="protein sequence ID" value="GLK83175.1"/>
    <property type="molecule type" value="Genomic_DNA"/>
</dbReference>
<evidence type="ECO:0000313" key="2">
    <source>
        <dbReference type="Proteomes" id="UP001143330"/>
    </source>
</evidence>